<evidence type="ECO:0000313" key="2">
    <source>
        <dbReference type="Proteomes" id="UP000061809"/>
    </source>
</evidence>
<dbReference type="AlphaFoldDB" id="A0A0P0GJ57"/>
<dbReference type="PATRIC" id="fig|246787.4.peg.2886"/>
<gene>
    <name evidence="1" type="ORF">BcellWH2_02794</name>
</gene>
<protein>
    <submittedName>
        <fullName evidence="1">Uncharacterized protein</fullName>
    </submittedName>
</protein>
<organism evidence="1 2">
    <name type="scientific">Bacteroides cellulosilyticus</name>
    <dbReference type="NCBI Taxonomy" id="246787"/>
    <lineage>
        <taxon>Bacteria</taxon>
        <taxon>Pseudomonadati</taxon>
        <taxon>Bacteroidota</taxon>
        <taxon>Bacteroidia</taxon>
        <taxon>Bacteroidales</taxon>
        <taxon>Bacteroidaceae</taxon>
        <taxon>Bacteroides</taxon>
    </lineage>
</organism>
<accession>A0A0P0GJ57</accession>
<evidence type="ECO:0000313" key="1">
    <source>
        <dbReference type="EMBL" id="ALJ60033.1"/>
    </source>
</evidence>
<dbReference type="EMBL" id="CP012801">
    <property type="protein sequence ID" value="ALJ60033.1"/>
    <property type="molecule type" value="Genomic_DNA"/>
</dbReference>
<name>A0A0P0GJ57_9BACE</name>
<dbReference type="Proteomes" id="UP000061809">
    <property type="component" value="Chromosome"/>
</dbReference>
<dbReference type="KEGG" id="bcel:BcellWH2_02794"/>
<proteinExistence type="predicted"/>
<sequence>MLFDTDNNRMPNAWKIIQYSNHSNPTDANLITVDKIYPNIEIYLNSLVEKITVMKIQLFNKI</sequence>
<reference evidence="1 2" key="1">
    <citation type="journal article" date="2015" name="Science">
        <title>Genetic determinants of in vivo fitness and diet responsiveness in multiple human gut Bacteroides.</title>
        <authorList>
            <person name="Wu M."/>
            <person name="McNulty N.P."/>
            <person name="Rodionov D.A."/>
            <person name="Khoroshkin M.S."/>
            <person name="Griffin N.W."/>
            <person name="Cheng J."/>
            <person name="Latreille P."/>
            <person name="Kerstetter R.A."/>
            <person name="Terrapon N."/>
            <person name="Henrissat B."/>
            <person name="Osterman A.L."/>
            <person name="Gordon J.I."/>
        </authorList>
    </citation>
    <scope>NUCLEOTIDE SEQUENCE [LARGE SCALE GENOMIC DNA]</scope>
    <source>
        <strain evidence="1 2">WH2</strain>
    </source>
</reference>